<keyword evidence="1" id="KW-0812">Transmembrane</keyword>
<reference evidence="3 4" key="1">
    <citation type="submission" date="2018-12" db="EMBL/GenBank/DDBJ databases">
        <title>Bacillus yapensis draft genome sequence.</title>
        <authorList>
            <person name="Yu L."/>
            <person name="Xu X."/>
            <person name="Tang X."/>
        </authorList>
    </citation>
    <scope>NUCLEOTIDE SEQUENCE [LARGE SCALE GENOMIC DNA]</scope>
    <source>
        <strain evidence="3 4">XXST-01</strain>
    </source>
</reference>
<feature type="domain" description="DUF4179" evidence="2">
    <location>
        <begin position="35"/>
        <end position="122"/>
    </location>
</feature>
<name>A0A3S0IUP4_9BACI</name>
<dbReference type="Pfam" id="PF13786">
    <property type="entry name" value="DUF4179"/>
    <property type="match status" value="1"/>
</dbReference>
<keyword evidence="1" id="KW-1133">Transmembrane helix</keyword>
<evidence type="ECO:0000313" key="4">
    <source>
        <dbReference type="Proteomes" id="UP000271374"/>
    </source>
</evidence>
<dbReference type="OrthoDB" id="2293641at2"/>
<keyword evidence="1" id="KW-0472">Membrane</keyword>
<proteinExistence type="predicted"/>
<dbReference type="EMBL" id="RXNT01000007">
    <property type="protein sequence ID" value="RTR31863.1"/>
    <property type="molecule type" value="Genomic_DNA"/>
</dbReference>
<dbReference type="InterPro" id="IPR025436">
    <property type="entry name" value="DUF4179"/>
</dbReference>
<dbReference type="AlphaFoldDB" id="A0A3S0IUP4"/>
<dbReference type="Gene3D" id="2.60.40.1640">
    <property type="entry name" value="Conserved domain protein"/>
    <property type="match status" value="1"/>
</dbReference>
<accession>A0A3S0IUP4</accession>
<comment type="caution">
    <text evidence="3">The sequence shown here is derived from an EMBL/GenBank/DDBJ whole genome shotgun (WGS) entry which is preliminary data.</text>
</comment>
<keyword evidence="4" id="KW-1185">Reference proteome</keyword>
<organism evidence="3 4">
    <name type="scientific">Bacillus yapensis</name>
    <dbReference type="NCBI Taxonomy" id="2492960"/>
    <lineage>
        <taxon>Bacteria</taxon>
        <taxon>Bacillati</taxon>
        <taxon>Bacillota</taxon>
        <taxon>Bacilli</taxon>
        <taxon>Bacillales</taxon>
        <taxon>Bacillaceae</taxon>
        <taxon>Bacillus</taxon>
    </lineage>
</organism>
<evidence type="ECO:0000256" key="1">
    <source>
        <dbReference type="SAM" id="Phobius"/>
    </source>
</evidence>
<dbReference type="RefSeq" id="WP_126408593.1">
    <property type="nucleotide sequence ID" value="NZ_RXNT01000007.1"/>
</dbReference>
<sequence length="465" mass="53255">MDNKEIKNAIDQIPVPKEKVFAAINTGIKMTGHSKKRRVLISLGTAAAVLLITFVSGFINPTMNQVLAKAPFIGGLFKEFNDSIGLSLAKQDAVTELNQTVTKNGVTVKLNSAYFDGNVVSITGFVDEGVDNGRNEKGEVSFDVNFEHYEGDYDPWLVANDIKKVENGYNFQWKMEYPYKTFQENFTLPITIHNINGIEGEWNFDIPIQQEKNRSLVINQEQEYTEDEVKIRINEILTAKASSSFVYEIVRKYKGDEIYLDVVDNKGKKYRFGDQTYLEESKQDDGYHSTVRTEMTKLNSDVTSLTFYPQINFTDSRGEQLLDKRSFALKSTRFNVGLQVNNVIQKGEQLVIDYQLTGLPKNLSEKRLETVTYNLEYLFWLVDKDYLTEIDPENAWPPENHGIPFNKVKMIDKETAHFQSTFDLNGEEKIENFKLENTILLFDFSSFAPSKKLEPFTIELPAENE</sequence>
<feature type="transmembrane region" description="Helical" evidence="1">
    <location>
        <begin position="39"/>
        <end position="59"/>
    </location>
</feature>
<protein>
    <submittedName>
        <fullName evidence="3">DUF4179 domain-containing protein</fullName>
    </submittedName>
</protein>
<evidence type="ECO:0000259" key="2">
    <source>
        <dbReference type="Pfam" id="PF13786"/>
    </source>
</evidence>
<dbReference type="Gene3D" id="2.60.40.1630">
    <property type="entry name" value="bacillus anthracis domain"/>
    <property type="match status" value="1"/>
</dbReference>
<evidence type="ECO:0000313" key="3">
    <source>
        <dbReference type="EMBL" id="RTR31863.1"/>
    </source>
</evidence>
<dbReference type="Proteomes" id="UP000271374">
    <property type="component" value="Unassembled WGS sequence"/>
</dbReference>
<gene>
    <name evidence="3" type="ORF">EKG37_10155</name>
</gene>